<keyword evidence="2" id="KW-1185">Reference proteome</keyword>
<dbReference type="Pfam" id="PF14223">
    <property type="entry name" value="Retrotran_gag_2"/>
    <property type="match status" value="1"/>
</dbReference>
<evidence type="ECO:0000313" key="2">
    <source>
        <dbReference type="Proteomes" id="UP000032304"/>
    </source>
</evidence>
<sequence>MLTTKFKTLRMQNNELSGKFYAKLYDLSNQLFALESEHSNLNLVKKVLRSLPEQFNINVTVIKEDKDFDTMRIDELIGPLQTFKINMDETKRNMSKEQKSMTL</sequence>
<proteinExistence type="predicted"/>
<name>A0A0D2RX93_GOSRA</name>
<evidence type="ECO:0008006" key="3">
    <source>
        <dbReference type="Google" id="ProtNLM"/>
    </source>
</evidence>
<organism evidence="1 2">
    <name type="scientific">Gossypium raimondii</name>
    <name type="common">Peruvian cotton</name>
    <name type="synonym">Gossypium klotzschianum subsp. raimondii</name>
    <dbReference type="NCBI Taxonomy" id="29730"/>
    <lineage>
        <taxon>Eukaryota</taxon>
        <taxon>Viridiplantae</taxon>
        <taxon>Streptophyta</taxon>
        <taxon>Embryophyta</taxon>
        <taxon>Tracheophyta</taxon>
        <taxon>Spermatophyta</taxon>
        <taxon>Magnoliopsida</taxon>
        <taxon>eudicotyledons</taxon>
        <taxon>Gunneridae</taxon>
        <taxon>Pentapetalae</taxon>
        <taxon>rosids</taxon>
        <taxon>malvids</taxon>
        <taxon>Malvales</taxon>
        <taxon>Malvaceae</taxon>
        <taxon>Malvoideae</taxon>
        <taxon>Gossypium</taxon>
    </lineage>
</organism>
<evidence type="ECO:0000313" key="1">
    <source>
        <dbReference type="EMBL" id="KJB75367.1"/>
    </source>
</evidence>
<accession>A0A0D2RX93</accession>
<gene>
    <name evidence="1" type="ORF">B456_012G038500</name>
</gene>
<protein>
    <recommendedName>
        <fullName evidence="3">Gag-pol polyprotein</fullName>
    </recommendedName>
</protein>
<dbReference type="EMBL" id="CM001751">
    <property type="protein sequence ID" value="KJB75367.1"/>
    <property type="molecule type" value="Genomic_DNA"/>
</dbReference>
<dbReference type="AlphaFoldDB" id="A0A0D2RX93"/>
<dbReference type="Gramene" id="KJB75367">
    <property type="protein sequence ID" value="KJB75367"/>
    <property type="gene ID" value="B456_012G038500"/>
</dbReference>
<reference evidence="1 2" key="1">
    <citation type="journal article" date="2012" name="Nature">
        <title>Repeated polyploidization of Gossypium genomes and the evolution of spinnable cotton fibres.</title>
        <authorList>
            <person name="Paterson A.H."/>
            <person name="Wendel J.F."/>
            <person name="Gundlach H."/>
            <person name="Guo H."/>
            <person name="Jenkins J."/>
            <person name="Jin D."/>
            <person name="Llewellyn D."/>
            <person name="Showmaker K.C."/>
            <person name="Shu S."/>
            <person name="Udall J."/>
            <person name="Yoo M.J."/>
            <person name="Byers R."/>
            <person name="Chen W."/>
            <person name="Doron-Faigenboim A."/>
            <person name="Duke M.V."/>
            <person name="Gong L."/>
            <person name="Grimwood J."/>
            <person name="Grover C."/>
            <person name="Grupp K."/>
            <person name="Hu G."/>
            <person name="Lee T.H."/>
            <person name="Li J."/>
            <person name="Lin L."/>
            <person name="Liu T."/>
            <person name="Marler B.S."/>
            <person name="Page J.T."/>
            <person name="Roberts A.W."/>
            <person name="Romanel E."/>
            <person name="Sanders W.S."/>
            <person name="Szadkowski E."/>
            <person name="Tan X."/>
            <person name="Tang H."/>
            <person name="Xu C."/>
            <person name="Wang J."/>
            <person name="Wang Z."/>
            <person name="Zhang D."/>
            <person name="Zhang L."/>
            <person name="Ashrafi H."/>
            <person name="Bedon F."/>
            <person name="Bowers J.E."/>
            <person name="Brubaker C.L."/>
            <person name="Chee P.W."/>
            <person name="Das S."/>
            <person name="Gingle A.R."/>
            <person name="Haigler C.H."/>
            <person name="Harker D."/>
            <person name="Hoffmann L.V."/>
            <person name="Hovav R."/>
            <person name="Jones D.C."/>
            <person name="Lemke C."/>
            <person name="Mansoor S."/>
            <person name="ur Rahman M."/>
            <person name="Rainville L.N."/>
            <person name="Rambani A."/>
            <person name="Reddy U.K."/>
            <person name="Rong J.K."/>
            <person name="Saranga Y."/>
            <person name="Scheffler B.E."/>
            <person name="Scheffler J.A."/>
            <person name="Stelly D.M."/>
            <person name="Triplett B.A."/>
            <person name="Van Deynze A."/>
            <person name="Vaslin M.F."/>
            <person name="Waghmare V.N."/>
            <person name="Walford S.A."/>
            <person name="Wright R.J."/>
            <person name="Zaki E.A."/>
            <person name="Zhang T."/>
            <person name="Dennis E.S."/>
            <person name="Mayer K.F."/>
            <person name="Peterson D.G."/>
            <person name="Rokhsar D.S."/>
            <person name="Wang X."/>
            <person name="Schmutz J."/>
        </authorList>
    </citation>
    <scope>NUCLEOTIDE SEQUENCE [LARGE SCALE GENOMIC DNA]</scope>
</reference>
<dbReference type="Proteomes" id="UP000032304">
    <property type="component" value="Chromosome 12"/>
</dbReference>